<dbReference type="EMBL" id="UYRV01000286">
    <property type="protein sequence ID" value="VDK43759.1"/>
    <property type="molecule type" value="Genomic_DNA"/>
</dbReference>
<dbReference type="Gene3D" id="1.25.10.10">
    <property type="entry name" value="Leucine-rich Repeat Variant"/>
    <property type="match status" value="1"/>
</dbReference>
<dbReference type="Proteomes" id="UP000271889">
    <property type="component" value="Unassembled WGS sequence"/>
</dbReference>
<gene>
    <name evidence="1" type="ORF">CGOC_LOCUS219</name>
</gene>
<organism evidence="1 2">
    <name type="scientific">Cylicostephanus goldi</name>
    <name type="common">Nematode worm</name>
    <dbReference type="NCBI Taxonomy" id="71465"/>
    <lineage>
        <taxon>Eukaryota</taxon>
        <taxon>Metazoa</taxon>
        <taxon>Ecdysozoa</taxon>
        <taxon>Nematoda</taxon>
        <taxon>Chromadorea</taxon>
        <taxon>Rhabditida</taxon>
        <taxon>Rhabditina</taxon>
        <taxon>Rhabditomorpha</taxon>
        <taxon>Strongyloidea</taxon>
        <taxon>Strongylidae</taxon>
        <taxon>Cylicostephanus</taxon>
    </lineage>
</organism>
<protein>
    <submittedName>
        <fullName evidence="1">Uncharacterized protein</fullName>
    </submittedName>
</protein>
<name>A0A3P6Q5I5_CYLGO</name>
<sequence>MSRISEIRFRSRIQLLISENLALHFNYLLTVYEQTVLQRIIIEPTSIRELEWEAMQRFAKNLIQVAYERNIVGAEKERLIRMRDTLVNKMLNITDCDVLSEMLSIHSPFLPSYADDYEKLNTYVSLLRRGLLMSSDSKTLSRHAVSLILRAVQTFPEYFKVDEVISKMQMAQLLQVLAVLSNSIDDEHVKLELLRMAAGPTIEYLHRISWSFEDVPAFIKFNAFDTARTGADDSSTMNRIELRRALTCIQGVVQQVNSSSQLGTMLIPIYPCFFKLTRCLMELHLEKNKALLHESFRDSLTNMVAAEKQQIYCKFNHPA</sequence>
<evidence type="ECO:0000313" key="1">
    <source>
        <dbReference type="EMBL" id="VDK43759.1"/>
    </source>
</evidence>
<accession>A0A3P6Q5I5</accession>
<dbReference type="AlphaFoldDB" id="A0A3P6Q5I5"/>
<keyword evidence="2" id="KW-1185">Reference proteome</keyword>
<evidence type="ECO:0000313" key="2">
    <source>
        <dbReference type="Proteomes" id="UP000271889"/>
    </source>
</evidence>
<proteinExistence type="predicted"/>
<dbReference type="InterPro" id="IPR011989">
    <property type="entry name" value="ARM-like"/>
</dbReference>
<reference evidence="1 2" key="1">
    <citation type="submission" date="2018-11" db="EMBL/GenBank/DDBJ databases">
        <authorList>
            <consortium name="Pathogen Informatics"/>
        </authorList>
    </citation>
    <scope>NUCLEOTIDE SEQUENCE [LARGE SCALE GENOMIC DNA]</scope>
</reference>
<dbReference type="OrthoDB" id="2215036at2759"/>